<dbReference type="InterPro" id="IPR035076">
    <property type="entry name" value="Toxin/TOLIP"/>
</dbReference>
<reference evidence="11" key="2">
    <citation type="submission" date="2025-09" db="UniProtKB">
        <authorList>
            <consortium name="Ensembl"/>
        </authorList>
    </citation>
    <scope>IDENTIFICATION</scope>
</reference>
<evidence type="ECO:0000313" key="12">
    <source>
        <dbReference type="Proteomes" id="UP000694421"/>
    </source>
</evidence>
<dbReference type="InterPro" id="IPR045860">
    <property type="entry name" value="Snake_toxin-like_sf"/>
</dbReference>
<feature type="domain" description="UPAR/Ly6" evidence="10">
    <location>
        <begin position="29"/>
        <end position="118"/>
    </location>
</feature>
<evidence type="ECO:0000256" key="6">
    <source>
        <dbReference type="ARBA" id="ARBA00023136"/>
    </source>
</evidence>
<evidence type="ECO:0000256" key="8">
    <source>
        <dbReference type="ARBA" id="ARBA00023180"/>
    </source>
</evidence>
<evidence type="ECO:0000256" key="9">
    <source>
        <dbReference type="SAM" id="Phobius"/>
    </source>
</evidence>
<comment type="subcellular location">
    <subcellularLocation>
        <location evidence="1">Cell membrane</location>
    </subcellularLocation>
    <subcellularLocation>
        <location evidence="2">Secreted</location>
    </subcellularLocation>
</comment>
<dbReference type="CDD" id="cd23543">
    <property type="entry name" value="TFP_LU_ECD_Ly6E"/>
    <property type="match status" value="1"/>
</dbReference>
<keyword evidence="5" id="KW-0732">Signal</keyword>
<reference evidence="11" key="1">
    <citation type="submission" date="2025-08" db="UniProtKB">
        <authorList>
            <consortium name="Ensembl"/>
        </authorList>
    </citation>
    <scope>IDENTIFICATION</scope>
</reference>
<dbReference type="InterPro" id="IPR016054">
    <property type="entry name" value="LY6_UPA_recep-like"/>
</dbReference>
<dbReference type="GeneTree" id="ENSGT00960000189320"/>
<dbReference type="FunFam" id="2.10.60.10:FF:000003">
    <property type="entry name" value="lymphocyte antigen 6E isoform X1"/>
    <property type="match status" value="1"/>
</dbReference>
<protein>
    <recommendedName>
        <fullName evidence="10">UPAR/Ly6 domain-containing protein</fullName>
    </recommendedName>
</protein>
<dbReference type="Pfam" id="PF00087">
    <property type="entry name" value="Toxin_TOLIP"/>
    <property type="match status" value="1"/>
</dbReference>
<dbReference type="Proteomes" id="UP000694421">
    <property type="component" value="Unplaced"/>
</dbReference>
<dbReference type="Gene3D" id="2.10.60.10">
    <property type="entry name" value="CD59"/>
    <property type="match status" value="1"/>
</dbReference>
<dbReference type="GO" id="GO:0005576">
    <property type="term" value="C:extracellular region"/>
    <property type="evidence" value="ECO:0007669"/>
    <property type="project" value="UniProtKB-SubCell"/>
</dbReference>
<proteinExistence type="predicted"/>
<dbReference type="SUPFAM" id="SSF57302">
    <property type="entry name" value="Snake toxin-like"/>
    <property type="match status" value="1"/>
</dbReference>
<keyword evidence="3" id="KW-1003">Cell membrane</keyword>
<keyword evidence="12" id="KW-1185">Reference proteome</keyword>
<evidence type="ECO:0000256" key="7">
    <source>
        <dbReference type="ARBA" id="ARBA00023157"/>
    </source>
</evidence>
<keyword evidence="7" id="KW-1015">Disulfide bond</keyword>
<keyword evidence="6 9" id="KW-0472">Membrane</keyword>
<evidence type="ECO:0000256" key="4">
    <source>
        <dbReference type="ARBA" id="ARBA00022525"/>
    </source>
</evidence>
<keyword evidence="9" id="KW-0812">Transmembrane</keyword>
<accession>A0A8D0BMH6</accession>
<dbReference type="Ensembl" id="ENSSMRT00000011971.1">
    <property type="protein sequence ID" value="ENSSMRP00000010271.1"/>
    <property type="gene ID" value="ENSSMRG00000008147.1"/>
</dbReference>
<dbReference type="InterPro" id="IPR051110">
    <property type="entry name" value="Ly-6/neurotoxin-like_GPI-ap"/>
</dbReference>
<dbReference type="PANTHER" id="PTHR16983">
    <property type="entry name" value="UPAR/LY6 DOMAIN-CONTAINING PROTEIN"/>
    <property type="match status" value="1"/>
</dbReference>
<evidence type="ECO:0000256" key="3">
    <source>
        <dbReference type="ARBA" id="ARBA00022475"/>
    </source>
</evidence>
<evidence type="ECO:0000256" key="5">
    <source>
        <dbReference type="ARBA" id="ARBA00022729"/>
    </source>
</evidence>
<dbReference type="GO" id="GO:0005886">
    <property type="term" value="C:plasma membrane"/>
    <property type="evidence" value="ECO:0007669"/>
    <property type="project" value="UniProtKB-SubCell"/>
</dbReference>
<dbReference type="SMART" id="SM00134">
    <property type="entry name" value="LU"/>
    <property type="match status" value="1"/>
</dbReference>
<evidence type="ECO:0000313" key="11">
    <source>
        <dbReference type="Ensembl" id="ENSSMRP00000010271.1"/>
    </source>
</evidence>
<evidence type="ECO:0000256" key="2">
    <source>
        <dbReference type="ARBA" id="ARBA00004613"/>
    </source>
</evidence>
<evidence type="ECO:0000259" key="10">
    <source>
        <dbReference type="SMART" id="SM00134"/>
    </source>
</evidence>
<keyword evidence="9" id="KW-1133">Transmembrane helix</keyword>
<sequence>MNVQIPPPGWRDRQDASKSHLQGVELYPLVCFTCERECSNWGCLTTRTCPEDEKYCETTVASFGFGFVSFGKRITKKCSLTCTESGMRFGLFSYRTSCCQSFLCNLFGFVAVGGYKYGSVFLGLNLLLKSPKKKKKKKD</sequence>
<evidence type="ECO:0000256" key="1">
    <source>
        <dbReference type="ARBA" id="ARBA00004236"/>
    </source>
</evidence>
<dbReference type="AlphaFoldDB" id="A0A8D0BMH6"/>
<keyword evidence="4" id="KW-0964">Secreted</keyword>
<feature type="transmembrane region" description="Helical" evidence="9">
    <location>
        <begin position="106"/>
        <end position="128"/>
    </location>
</feature>
<dbReference type="PANTHER" id="PTHR16983:SF13">
    <property type="entry name" value="LYMPHOCYTE ANTIGEN 6E"/>
    <property type="match status" value="1"/>
</dbReference>
<keyword evidence="8" id="KW-0325">Glycoprotein</keyword>
<organism evidence="11 12">
    <name type="scientific">Salvator merianae</name>
    <name type="common">Argentine black and white tegu</name>
    <name type="synonym">Tupinambis merianae</name>
    <dbReference type="NCBI Taxonomy" id="96440"/>
    <lineage>
        <taxon>Eukaryota</taxon>
        <taxon>Metazoa</taxon>
        <taxon>Chordata</taxon>
        <taxon>Craniata</taxon>
        <taxon>Vertebrata</taxon>
        <taxon>Euteleostomi</taxon>
        <taxon>Lepidosauria</taxon>
        <taxon>Squamata</taxon>
        <taxon>Bifurcata</taxon>
        <taxon>Unidentata</taxon>
        <taxon>Episquamata</taxon>
        <taxon>Laterata</taxon>
        <taxon>Teiioidea</taxon>
        <taxon>Teiidae</taxon>
        <taxon>Salvator</taxon>
    </lineage>
</organism>
<name>A0A8D0BMH6_SALMN</name>
<dbReference type="GO" id="GO:0030550">
    <property type="term" value="F:acetylcholine receptor inhibitor activity"/>
    <property type="evidence" value="ECO:0007669"/>
    <property type="project" value="TreeGrafter"/>
</dbReference>